<dbReference type="GO" id="GO:0022857">
    <property type="term" value="F:transmembrane transporter activity"/>
    <property type="evidence" value="ECO:0007669"/>
    <property type="project" value="InterPro"/>
</dbReference>
<dbReference type="PROSITE" id="PS50850">
    <property type="entry name" value="MFS"/>
    <property type="match status" value="1"/>
</dbReference>
<organism evidence="9 10">
    <name type="scientific">Francisella frigiditurris</name>
    <dbReference type="NCBI Taxonomy" id="1542390"/>
    <lineage>
        <taxon>Bacteria</taxon>
        <taxon>Pseudomonadati</taxon>
        <taxon>Pseudomonadota</taxon>
        <taxon>Gammaproteobacteria</taxon>
        <taxon>Thiotrichales</taxon>
        <taxon>Francisellaceae</taxon>
        <taxon>Francisella</taxon>
    </lineage>
</organism>
<feature type="transmembrane region" description="Helical" evidence="7">
    <location>
        <begin position="225"/>
        <end position="244"/>
    </location>
</feature>
<dbReference type="Gene3D" id="1.20.1250.20">
    <property type="entry name" value="MFS general substrate transporter like domains"/>
    <property type="match status" value="2"/>
</dbReference>
<comment type="subcellular location">
    <subcellularLocation>
        <location evidence="1">Cell membrane</location>
        <topology evidence="1">Multi-pass membrane protein</topology>
    </subcellularLocation>
</comment>
<feature type="transmembrane region" description="Helical" evidence="7">
    <location>
        <begin position="290"/>
        <end position="311"/>
    </location>
</feature>
<feature type="transmembrane region" description="Helical" evidence="7">
    <location>
        <begin position="7"/>
        <end position="25"/>
    </location>
</feature>
<proteinExistence type="predicted"/>
<keyword evidence="4 7" id="KW-0812">Transmembrane</keyword>
<feature type="transmembrane region" description="Helical" evidence="7">
    <location>
        <begin position="348"/>
        <end position="367"/>
    </location>
</feature>
<feature type="transmembrane region" description="Helical" evidence="7">
    <location>
        <begin position="102"/>
        <end position="121"/>
    </location>
</feature>
<protein>
    <submittedName>
        <fullName evidence="9">Major Facilitator Superfamily protein</fullName>
    </submittedName>
</protein>
<dbReference type="InterPro" id="IPR011701">
    <property type="entry name" value="MFS"/>
</dbReference>
<dbReference type="CDD" id="cd06174">
    <property type="entry name" value="MFS"/>
    <property type="match status" value="1"/>
</dbReference>
<keyword evidence="6 7" id="KW-0472">Membrane</keyword>
<accession>A0A1J0KVE3</accession>
<keyword evidence="5 7" id="KW-1133">Transmembrane helix</keyword>
<feature type="transmembrane region" description="Helical" evidence="7">
    <location>
        <begin position="142"/>
        <end position="159"/>
    </location>
</feature>
<evidence type="ECO:0000256" key="4">
    <source>
        <dbReference type="ARBA" id="ARBA00022692"/>
    </source>
</evidence>
<feature type="transmembrane region" description="Helical" evidence="7">
    <location>
        <begin position="250"/>
        <end position="269"/>
    </location>
</feature>
<dbReference type="PANTHER" id="PTHR23517">
    <property type="entry name" value="RESISTANCE PROTEIN MDTM, PUTATIVE-RELATED-RELATED"/>
    <property type="match status" value="1"/>
</dbReference>
<evidence type="ECO:0000256" key="6">
    <source>
        <dbReference type="ARBA" id="ARBA00023136"/>
    </source>
</evidence>
<gene>
    <name evidence="9" type="ORF">KX01_644</name>
</gene>
<evidence type="ECO:0000256" key="7">
    <source>
        <dbReference type="SAM" id="Phobius"/>
    </source>
</evidence>
<feature type="transmembrane region" description="Helical" evidence="7">
    <location>
        <begin position="74"/>
        <end position="96"/>
    </location>
</feature>
<evidence type="ECO:0000256" key="2">
    <source>
        <dbReference type="ARBA" id="ARBA00022448"/>
    </source>
</evidence>
<feature type="domain" description="Major facilitator superfamily (MFS) profile" evidence="8">
    <location>
        <begin position="5"/>
        <end position="410"/>
    </location>
</feature>
<evidence type="ECO:0000313" key="10">
    <source>
        <dbReference type="Proteomes" id="UP000182521"/>
    </source>
</evidence>
<reference evidence="10" key="1">
    <citation type="submission" date="2014-10" db="EMBL/GenBank/DDBJ databases">
        <authorList>
            <person name="Kuske C.R."/>
            <person name="Challacombe J.F."/>
            <person name="Daligault H.E."/>
            <person name="Davenport K.W."/>
            <person name="Johnson S.L."/>
            <person name="Siddaramappa S."/>
            <person name="Petersen J.M."/>
        </authorList>
    </citation>
    <scope>NUCLEOTIDE SEQUENCE [LARGE SCALE GENOMIC DNA]</scope>
    <source>
        <strain evidence="10">CA97-1460</strain>
    </source>
</reference>
<dbReference type="InterPro" id="IPR050171">
    <property type="entry name" value="MFS_Transporters"/>
</dbReference>
<keyword evidence="2" id="KW-0813">Transport</keyword>
<dbReference type="AlphaFoldDB" id="A0A1J0KVE3"/>
<dbReference type="Pfam" id="PF07690">
    <property type="entry name" value="MFS_1"/>
    <property type="match status" value="1"/>
</dbReference>
<dbReference type="Proteomes" id="UP000182521">
    <property type="component" value="Chromosome"/>
</dbReference>
<sequence>MGRQKTLELLLLILAGGVIYPIVYLRQNFQDQMLTTFSISIFQLGNLYSILGLSFFLGYVPGGWLADKISMKKLITFSLIGTGCIGFYFSTIPSFYSLYFVYLGWGITTGLSFSAASLKLINIIAGKNAQGRFFGAFEGGRGLVEAILATAAVYIYFVTAEKTSDKDPQALINVILMYSTVCILVGIIFWFCFKQSPDIKKIERIVKGNLLENLKIIFKNRRFKYVVLIIFSAYQVFWATYSFSGYLNESSFGLTAYMVGGIIALKLWTKPFGAICAGIFADKLCILKTLLLIMISLFLLSLSAIAIPMFFDNTSVIIGIVMLFGIVTYAARGTYWSTIEMCGFPKEMLGLAIGVAAMLSFSPDILLPILNGYLLETYPGVLGYQLYFVYMAIVSLVGVYACIAFYMIDRKIKIKEINIIAVKSFNNCEI</sequence>
<dbReference type="GO" id="GO:0005886">
    <property type="term" value="C:plasma membrane"/>
    <property type="evidence" value="ECO:0007669"/>
    <property type="project" value="UniProtKB-SubCell"/>
</dbReference>
<dbReference type="EMBL" id="CP009654">
    <property type="protein sequence ID" value="APC97757.1"/>
    <property type="molecule type" value="Genomic_DNA"/>
</dbReference>
<evidence type="ECO:0000256" key="5">
    <source>
        <dbReference type="ARBA" id="ARBA00022989"/>
    </source>
</evidence>
<keyword evidence="3" id="KW-1003">Cell membrane</keyword>
<dbReference type="KEGG" id="frc:KX01_644"/>
<evidence type="ECO:0000313" key="9">
    <source>
        <dbReference type="EMBL" id="APC97757.1"/>
    </source>
</evidence>
<dbReference type="RefSeq" id="WP_071663615.1">
    <property type="nucleotide sequence ID" value="NZ_CP009654.1"/>
</dbReference>
<evidence type="ECO:0000259" key="8">
    <source>
        <dbReference type="PROSITE" id="PS50850"/>
    </source>
</evidence>
<dbReference type="OrthoDB" id="9773404at2"/>
<evidence type="ECO:0000256" key="3">
    <source>
        <dbReference type="ARBA" id="ARBA00022475"/>
    </source>
</evidence>
<dbReference type="InterPro" id="IPR020846">
    <property type="entry name" value="MFS_dom"/>
</dbReference>
<feature type="transmembrane region" description="Helical" evidence="7">
    <location>
        <begin position="171"/>
        <end position="193"/>
    </location>
</feature>
<dbReference type="STRING" id="1542390.KX01_644"/>
<name>A0A1J0KVE3_9GAMM</name>
<dbReference type="InterPro" id="IPR036259">
    <property type="entry name" value="MFS_trans_sf"/>
</dbReference>
<feature type="transmembrane region" description="Helical" evidence="7">
    <location>
        <begin position="37"/>
        <end position="62"/>
    </location>
</feature>
<evidence type="ECO:0000256" key="1">
    <source>
        <dbReference type="ARBA" id="ARBA00004651"/>
    </source>
</evidence>
<feature type="transmembrane region" description="Helical" evidence="7">
    <location>
        <begin position="387"/>
        <end position="408"/>
    </location>
</feature>
<feature type="transmembrane region" description="Helical" evidence="7">
    <location>
        <begin position="317"/>
        <end position="336"/>
    </location>
</feature>
<dbReference type="SUPFAM" id="SSF103473">
    <property type="entry name" value="MFS general substrate transporter"/>
    <property type="match status" value="1"/>
</dbReference>
<keyword evidence="10" id="KW-1185">Reference proteome</keyword>